<dbReference type="RefSeq" id="WP_252083370.1">
    <property type="nucleotide sequence ID" value="NZ_CP092418.1"/>
</dbReference>
<accession>A0ABY4V9X0</accession>
<name>A0ABY4V9X0_9GAMM</name>
<organism evidence="1 2">
    <name type="scientific">Microbulbifer variabilis</name>
    <dbReference type="NCBI Taxonomy" id="266805"/>
    <lineage>
        <taxon>Bacteria</taxon>
        <taxon>Pseudomonadati</taxon>
        <taxon>Pseudomonadota</taxon>
        <taxon>Gammaproteobacteria</taxon>
        <taxon>Cellvibrionales</taxon>
        <taxon>Microbulbiferaceae</taxon>
        <taxon>Microbulbifer</taxon>
    </lineage>
</organism>
<proteinExistence type="predicted"/>
<evidence type="ECO:0000313" key="1">
    <source>
        <dbReference type="EMBL" id="USD20967.1"/>
    </source>
</evidence>
<protein>
    <submittedName>
        <fullName evidence="1">Uncharacterized protein</fullName>
    </submittedName>
</protein>
<dbReference type="Proteomes" id="UP001055658">
    <property type="component" value="Chromosome"/>
</dbReference>
<keyword evidence="2" id="KW-1185">Reference proteome</keyword>
<evidence type="ECO:0000313" key="2">
    <source>
        <dbReference type="Proteomes" id="UP001055658"/>
    </source>
</evidence>
<dbReference type="EMBL" id="CP092418">
    <property type="protein sequence ID" value="USD20967.1"/>
    <property type="molecule type" value="Genomic_DNA"/>
</dbReference>
<gene>
    <name evidence="1" type="ORF">MJO52_18175</name>
</gene>
<reference evidence="1" key="1">
    <citation type="submission" date="2022-02" db="EMBL/GenBank/DDBJ databases">
        <title>Coral-associated bacteria.</title>
        <authorList>
            <person name="Tang K."/>
            <person name="Wang X."/>
        </authorList>
    </citation>
    <scope>NUCLEOTIDE SEQUENCE</scope>
    <source>
        <strain evidence="1">SCSIO 43006</strain>
    </source>
</reference>
<sequence length="106" mass="11988">MSSCKIFVEVSKIIPDSAANIFNEIVTKRLETEGEKIPVVVIESKQVEPAGCYIEILCNRTPHRTHEVIQSMAIELDNTARRIFQIDEPIGVRIQMVDDDFLSSIN</sequence>